<dbReference type="RefSeq" id="WP_261615832.1">
    <property type="nucleotide sequence ID" value="NZ_JALIDZ010000004.1"/>
</dbReference>
<protein>
    <submittedName>
        <fullName evidence="4">Response regulator</fullName>
    </submittedName>
</protein>
<keyword evidence="1 2" id="KW-0597">Phosphoprotein</keyword>
<accession>A0AAW5QZ98</accession>
<comment type="caution">
    <text evidence="4">The sequence shown here is derived from an EMBL/GenBank/DDBJ whole genome shotgun (WGS) entry which is preliminary data.</text>
</comment>
<proteinExistence type="predicted"/>
<evidence type="ECO:0000313" key="5">
    <source>
        <dbReference type="Proteomes" id="UP001320898"/>
    </source>
</evidence>
<dbReference type="InterPro" id="IPR050595">
    <property type="entry name" value="Bact_response_regulator"/>
</dbReference>
<dbReference type="InterPro" id="IPR001789">
    <property type="entry name" value="Sig_transdc_resp-reg_receiver"/>
</dbReference>
<dbReference type="EMBL" id="JALIDZ010000004">
    <property type="protein sequence ID" value="MCT8972267.1"/>
    <property type="molecule type" value="Genomic_DNA"/>
</dbReference>
<dbReference type="SUPFAM" id="SSF52172">
    <property type="entry name" value="CheY-like"/>
    <property type="match status" value="1"/>
</dbReference>
<dbReference type="Pfam" id="PF00072">
    <property type="entry name" value="Response_reg"/>
    <property type="match status" value="1"/>
</dbReference>
<reference evidence="4 5" key="1">
    <citation type="submission" date="2022-04" db="EMBL/GenBank/DDBJ databases">
        <authorList>
            <person name="Ye Y.-Q."/>
            <person name="Du Z.-J."/>
        </authorList>
    </citation>
    <scope>NUCLEOTIDE SEQUENCE [LARGE SCALE GENOMIC DNA]</scope>
    <source>
        <strain evidence="4 5">A6E488</strain>
    </source>
</reference>
<dbReference type="SMART" id="SM00448">
    <property type="entry name" value="REC"/>
    <property type="match status" value="1"/>
</dbReference>
<dbReference type="Proteomes" id="UP001320898">
    <property type="component" value="Unassembled WGS sequence"/>
</dbReference>
<evidence type="ECO:0000256" key="2">
    <source>
        <dbReference type="PROSITE-ProRule" id="PRU00169"/>
    </source>
</evidence>
<evidence type="ECO:0000256" key="1">
    <source>
        <dbReference type="ARBA" id="ARBA00022553"/>
    </source>
</evidence>
<dbReference type="PROSITE" id="PS50110">
    <property type="entry name" value="RESPONSE_REGULATORY"/>
    <property type="match status" value="1"/>
</dbReference>
<dbReference type="PANTHER" id="PTHR44591">
    <property type="entry name" value="STRESS RESPONSE REGULATOR PROTEIN 1"/>
    <property type="match status" value="1"/>
</dbReference>
<dbReference type="CDD" id="cd00156">
    <property type="entry name" value="REC"/>
    <property type="match status" value="1"/>
</dbReference>
<dbReference type="Gene3D" id="3.40.50.2300">
    <property type="match status" value="1"/>
</dbReference>
<evidence type="ECO:0000259" key="3">
    <source>
        <dbReference type="PROSITE" id="PS50110"/>
    </source>
</evidence>
<evidence type="ECO:0000313" key="4">
    <source>
        <dbReference type="EMBL" id="MCT8972267.1"/>
    </source>
</evidence>
<organism evidence="4 5">
    <name type="scientific">Microbaculum marinisediminis</name>
    <dbReference type="NCBI Taxonomy" id="2931392"/>
    <lineage>
        <taxon>Bacteria</taxon>
        <taxon>Pseudomonadati</taxon>
        <taxon>Pseudomonadota</taxon>
        <taxon>Alphaproteobacteria</taxon>
        <taxon>Hyphomicrobiales</taxon>
        <taxon>Tepidamorphaceae</taxon>
        <taxon>Microbaculum</taxon>
    </lineage>
</organism>
<gene>
    <name evidence="4" type="ORF">MUB46_10395</name>
</gene>
<dbReference type="AlphaFoldDB" id="A0AAW5QZ98"/>
<dbReference type="InterPro" id="IPR011006">
    <property type="entry name" value="CheY-like_superfamily"/>
</dbReference>
<feature type="domain" description="Response regulatory" evidence="3">
    <location>
        <begin position="8"/>
        <end position="124"/>
    </location>
</feature>
<sequence length="140" mass="15227">MSMGQTETVLLVDDDDGVRTFVRRALEIDGYAVQEATDGAEALDLLRGPARGAGLVLSDIVMPVMDGIALALNVARERPEVPVMLMTGYANQRERADGLDEIVHDVVLKPFTLAEIRARVRDVFAVDMADGQNRSSSLSR</sequence>
<dbReference type="GO" id="GO:0000160">
    <property type="term" value="P:phosphorelay signal transduction system"/>
    <property type="evidence" value="ECO:0007669"/>
    <property type="project" value="InterPro"/>
</dbReference>
<keyword evidence="5" id="KW-1185">Reference proteome</keyword>
<dbReference type="PANTHER" id="PTHR44591:SF21">
    <property type="entry name" value="TWO-COMPONENT RESPONSE REGULATOR"/>
    <property type="match status" value="1"/>
</dbReference>
<feature type="modified residue" description="4-aspartylphosphate" evidence="2">
    <location>
        <position position="59"/>
    </location>
</feature>
<name>A0AAW5QZ98_9HYPH</name>